<sequence length="295" mass="33996">MGRHSCVVKQKLRKGLWSPEEDEKLFNYITNFGVGCWSSVPKHAGLQRCGKSCRLRWINYLRPDLKRGMFSQEEEDLILTLHQLLGNRWAQIAAKLPGRTDNEIKNFWNSCLKKKLMKQGIDPNTHKPITESQTRPTDDPHTKNCTNLPMPHDDGSHHLPIFPETTQMPAAKQAFDPLFLYEPHQDNLSFYLNPNYPFTPLPGLMNLDQEFTSYSWEAGNRMEGPLFDQYPGFNNGGMIIKPEEQEEEEEEEEEEGQLIEAHHCSGNFITHEDYTSLTSLQHDLSGANLDVFHQI</sequence>
<evidence type="ECO:0000259" key="9">
    <source>
        <dbReference type="PROSITE" id="PS51294"/>
    </source>
</evidence>
<accession>A0A484N2V0</accession>
<dbReference type="Pfam" id="PF00249">
    <property type="entry name" value="Myb_DNA-binding"/>
    <property type="match status" value="2"/>
</dbReference>
<keyword evidence="6" id="KW-0539">Nucleus</keyword>
<dbReference type="InterPro" id="IPR051953">
    <property type="entry name" value="Plant_SW-associated_TFs"/>
</dbReference>
<evidence type="ECO:0000256" key="3">
    <source>
        <dbReference type="ARBA" id="ARBA00023015"/>
    </source>
</evidence>
<dbReference type="GO" id="GO:0005634">
    <property type="term" value="C:nucleus"/>
    <property type="evidence" value="ECO:0007669"/>
    <property type="project" value="UniProtKB-SubCell"/>
</dbReference>
<evidence type="ECO:0000256" key="7">
    <source>
        <dbReference type="SAM" id="MobiDB-lite"/>
    </source>
</evidence>
<dbReference type="PANTHER" id="PTHR47997:SF34">
    <property type="entry name" value="TRANSCRIPTION FACTOR MYB86-LIKE"/>
    <property type="match status" value="1"/>
</dbReference>
<dbReference type="OrthoDB" id="2143914at2759"/>
<keyword evidence="4" id="KW-0238">DNA-binding</keyword>
<dbReference type="EMBL" id="OOIL02005600">
    <property type="protein sequence ID" value="VFQ95621.1"/>
    <property type="molecule type" value="Genomic_DNA"/>
</dbReference>
<evidence type="ECO:0000313" key="11">
    <source>
        <dbReference type="Proteomes" id="UP000595140"/>
    </source>
</evidence>
<keyword evidence="3" id="KW-0805">Transcription regulation</keyword>
<keyword evidence="5" id="KW-0804">Transcription</keyword>
<evidence type="ECO:0000256" key="2">
    <source>
        <dbReference type="ARBA" id="ARBA00022737"/>
    </source>
</evidence>
<dbReference type="GO" id="GO:0010597">
    <property type="term" value="P:green leaf volatile biosynthetic process"/>
    <property type="evidence" value="ECO:0007669"/>
    <property type="project" value="UniProtKB-ARBA"/>
</dbReference>
<name>A0A484N2V0_9ASTE</name>
<dbReference type="AlphaFoldDB" id="A0A484N2V0"/>
<dbReference type="GO" id="GO:0000976">
    <property type="term" value="F:transcription cis-regulatory region binding"/>
    <property type="evidence" value="ECO:0007669"/>
    <property type="project" value="UniProtKB-ARBA"/>
</dbReference>
<organism evidence="10 11">
    <name type="scientific">Cuscuta campestris</name>
    <dbReference type="NCBI Taxonomy" id="132261"/>
    <lineage>
        <taxon>Eukaryota</taxon>
        <taxon>Viridiplantae</taxon>
        <taxon>Streptophyta</taxon>
        <taxon>Embryophyta</taxon>
        <taxon>Tracheophyta</taxon>
        <taxon>Spermatophyta</taxon>
        <taxon>Magnoliopsida</taxon>
        <taxon>eudicotyledons</taxon>
        <taxon>Gunneridae</taxon>
        <taxon>Pentapetalae</taxon>
        <taxon>asterids</taxon>
        <taxon>lamiids</taxon>
        <taxon>Solanales</taxon>
        <taxon>Convolvulaceae</taxon>
        <taxon>Cuscuteae</taxon>
        <taxon>Cuscuta</taxon>
        <taxon>Cuscuta subgen. Grammica</taxon>
        <taxon>Cuscuta sect. Cleistogrammica</taxon>
    </lineage>
</organism>
<reference evidence="10 11" key="1">
    <citation type="submission" date="2018-04" db="EMBL/GenBank/DDBJ databases">
        <authorList>
            <person name="Vogel A."/>
        </authorList>
    </citation>
    <scope>NUCLEOTIDE SEQUENCE [LARGE SCALE GENOMIC DNA]</scope>
</reference>
<comment type="subcellular location">
    <subcellularLocation>
        <location evidence="1">Nucleus</location>
    </subcellularLocation>
</comment>
<dbReference type="FunFam" id="1.10.10.60:FF:000047">
    <property type="entry name" value="Myb transcription factor"/>
    <property type="match status" value="1"/>
</dbReference>
<evidence type="ECO:0000259" key="8">
    <source>
        <dbReference type="PROSITE" id="PS50090"/>
    </source>
</evidence>
<dbReference type="InterPro" id="IPR001005">
    <property type="entry name" value="SANT/Myb"/>
</dbReference>
<keyword evidence="2" id="KW-0677">Repeat</keyword>
<dbReference type="PANTHER" id="PTHR47997">
    <property type="entry name" value="MYB DOMAIN PROTEIN 55"/>
    <property type="match status" value="1"/>
</dbReference>
<feature type="region of interest" description="Disordered" evidence="7">
    <location>
        <begin position="122"/>
        <end position="148"/>
    </location>
</feature>
<dbReference type="PROSITE" id="PS50090">
    <property type="entry name" value="MYB_LIKE"/>
    <property type="match status" value="2"/>
</dbReference>
<evidence type="ECO:0000256" key="5">
    <source>
        <dbReference type="ARBA" id="ARBA00023163"/>
    </source>
</evidence>
<dbReference type="SMART" id="SM00717">
    <property type="entry name" value="SANT"/>
    <property type="match status" value="2"/>
</dbReference>
<evidence type="ECO:0000256" key="4">
    <source>
        <dbReference type="ARBA" id="ARBA00023125"/>
    </source>
</evidence>
<dbReference type="Gene3D" id="1.10.10.60">
    <property type="entry name" value="Homeodomain-like"/>
    <property type="match status" value="2"/>
</dbReference>
<gene>
    <name evidence="10" type="ORF">CCAM_LOCUS37397</name>
</gene>
<feature type="domain" description="Myb-like" evidence="8">
    <location>
        <begin position="9"/>
        <end position="61"/>
    </location>
</feature>
<protein>
    <submittedName>
        <fullName evidence="10">Uncharacterized protein</fullName>
    </submittedName>
</protein>
<dbReference type="Proteomes" id="UP000595140">
    <property type="component" value="Unassembled WGS sequence"/>
</dbReference>
<dbReference type="PROSITE" id="PS51294">
    <property type="entry name" value="HTH_MYB"/>
    <property type="match status" value="2"/>
</dbReference>
<evidence type="ECO:0000256" key="6">
    <source>
        <dbReference type="ARBA" id="ARBA00023242"/>
    </source>
</evidence>
<feature type="domain" description="HTH myb-type" evidence="9">
    <location>
        <begin position="62"/>
        <end position="116"/>
    </location>
</feature>
<dbReference type="InterPro" id="IPR017930">
    <property type="entry name" value="Myb_dom"/>
</dbReference>
<dbReference type="InterPro" id="IPR009057">
    <property type="entry name" value="Homeodomain-like_sf"/>
</dbReference>
<evidence type="ECO:0000256" key="1">
    <source>
        <dbReference type="ARBA" id="ARBA00004123"/>
    </source>
</evidence>
<dbReference type="CDD" id="cd00167">
    <property type="entry name" value="SANT"/>
    <property type="match status" value="2"/>
</dbReference>
<proteinExistence type="predicted"/>
<keyword evidence="11" id="KW-1185">Reference proteome</keyword>
<feature type="domain" description="HTH myb-type" evidence="9">
    <location>
        <begin position="9"/>
        <end position="61"/>
    </location>
</feature>
<feature type="domain" description="Myb-like" evidence="8">
    <location>
        <begin position="62"/>
        <end position="112"/>
    </location>
</feature>
<dbReference type="FunFam" id="1.10.10.60:FF:000268">
    <property type="entry name" value="Transcription factor MYB86"/>
    <property type="match status" value="1"/>
</dbReference>
<evidence type="ECO:0000313" key="10">
    <source>
        <dbReference type="EMBL" id="VFQ95621.1"/>
    </source>
</evidence>
<dbReference type="SUPFAM" id="SSF46689">
    <property type="entry name" value="Homeodomain-like"/>
    <property type="match status" value="1"/>
</dbReference>